<feature type="domain" description="DUF5848" evidence="2">
    <location>
        <begin position="70"/>
        <end position="115"/>
    </location>
</feature>
<accession>A0A811BMK2</accession>
<dbReference type="EMBL" id="LC625835">
    <property type="protein sequence ID" value="BCU03279.1"/>
    <property type="molecule type" value="Genomic_DNA"/>
</dbReference>
<feature type="domain" description="DUF5897" evidence="3">
    <location>
        <begin position="250"/>
        <end position="450"/>
    </location>
</feature>
<sequence>MPALLDPEAEARLQRAMAASTPPRYLVGAQAQVHGLGALVRWLRGMPPDRVDPIYIPVFQRLAVPLDVLYDPALLTRVKTLYVPFWTALARTLADAPDVRLGLDWPPTPASLYDAVTHYLEYQGLLAPAVALPRTDTGDLDGAARLVQPALDRLARVIAGVRSGREVPVFGPVARASARNHGLCTSSPTPSPYFMVVALGRDGRGVALLAHDVFSAHDPRVLARLDRAADGSHAFEASGGADSYPRALRGDPMRTASVLGSAVESVLNDAPWRMGMHRINAFDFPDAVASLLLQARLPPPYYGAYFDECDAALLLAAAQGNLDRRATEALYPPHTLLQASAARVADDASYGIDALESGALPYGVEQTVASYALMRACASDRPPGVDSLAPAAELVGLDPSDPAYRSSPTAFCGDVWAAIGDRVGSEPLPISAVSPPQERVSRTTAEPPRSRQRLF</sequence>
<evidence type="ECO:0000313" key="4">
    <source>
        <dbReference type="EMBL" id="BCU03279.1"/>
    </source>
</evidence>
<evidence type="ECO:0000259" key="2">
    <source>
        <dbReference type="Pfam" id="PF19166"/>
    </source>
</evidence>
<dbReference type="Proteomes" id="UP001253637">
    <property type="component" value="Segment"/>
</dbReference>
<evidence type="ECO:0000256" key="1">
    <source>
        <dbReference type="SAM" id="MobiDB-lite"/>
    </source>
</evidence>
<reference evidence="4" key="1">
    <citation type="submission" date="2021-04" db="EMBL/GenBank/DDBJ databases">
        <title>Draft Genome Sequence of Pandoravirus japonicus, Isolated from the Sabaishi River of Niigata, Japan.</title>
        <authorList>
            <person name="Hosokawa N."/>
            <person name="Takahashi H."/>
            <person name="Aoki K."/>
            <person name="Takemura M."/>
        </authorList>
    </citation>
    <scope>NUCLEOTIDE SEQUENCE</scope>
</reference>
<feature type="region of interest" description="Disordered" evidence="1">
    <location>
        <begin position="427"/>
        <end position="455"/>
    </location>
</feature>
<dbReference type="Pfam" id="PF19166">
    <property type="entry name" value="DUF5848"/>
    <property type="match status" value="1"/>
</dbReference>
<dbReference type="InterPro" id="IPR043884">
    <property type="entry name" value="DUF5848"/>
</dbReference>
<evidence type="ECO:0008006" key="6">
    <source>
        <dbReference type="Google" id="ProtNLM"/>
    </source>
</evidence>
<dbReference type="InterPro" id="IPR023203">
    <property type="entry name" value="TTHA0068_sf"/>
</dbReference>
<proteinExistence type="predicted"/>
<name>A0A811BMK2_9VIRU</name>
<organism evidence="4 5">
    <name type="scientific">Pandoravirus japonicus</name>
    <dbReference type="NCBI Taxonomy" id="2823154"/>
    <lineage>
        <taxon>Viruses</taxon>
        <taxon>Pandoravirus</taxon>
    </lineage>
</organism>
<dbReference type="SUPFAM" id="SSF140663">
    <property type="entry name" value="TTHA0068-like"/>
    <property type="match status" value="1"/>
</dbReference>
<protein>
    <recommendedName>
        <fullName evidence="6">DUF5848 domain-containing protein</fullName>
    </recommendedName>
</protein>
<dbReference type="InterPro" id="IPR045416">
    <property type="entry name" value="DUF5897"/>
</dbReference>
<evidence type="ECO:0000259" key="3">
    <source>
        <dbReference type="Pfam" id="PF19249"/>
    </source>
</evidence>
<dbReference type="Pfam" id="PF19249">
    <property type="entry name" value="DUF5897"/>
    <property type="match status" value="1"/>
</dbReference>
<evidence type="ECO:0000313" key="5">
    <source>
        <dbReference type="Proteomes" id="UP001253637"/>
    </source>
</evidence>